<proteinExistence type="predicted"/>
<dbReference type="PANTHER" id="PTHR19278:SF9">
    <property type="entry name" value="URIDINE 5'-MONOPHOSPHATE SYNTHASE"/>
    <property type="match status" value="1"/>
</dbReference>
<dbReference type="SUPFAM" id="SSF53271">
    <property type="entry name" value="PRTase-like"/>
    <property type="match status" value="1"/>
</dbReference>
<gene>
    <name evidence="3" type="ORF">DFR74_104531</name>
</gene>
<dbReference type="PANTHER" id="PTHR19278">
    <property type="entry name" value="OROTATE PHOSPHORIBOSYLTRANSFERASE"/>
    <property type="match status" value="1"/>
</dbReference>
<evidence type="ECO:0000256" key="2">
    <source>
        <dbReference type="ARBA" id="ARBA00022975"/>
    </source>
</evidence>
<sequence>MLIEDVVTTGGAVRAAARQLRARGATVDTVVCAIDRSPAREHALAAGGVTVRPVLTKDLLDRVTD</sequence>
<evidence type="ECO:0008006" key="5">
    <source>
        <dbReference type="Google" id="ProtNLM"/>
    </source>
</evidence>
<dbReference type="InterPro" id="IPR029057">
    <property type="entry name" value="PRTase-like"/>
</dbReference>
<dbReference type="AlphaFoldDB" id="A0A366DP23"/>
<dbReference type="RefSeq" id="WP_228789716.1">
    <property type="nucleotide sequence ID" value="NZ_CP107943.1"/>
</dbReference>
<evidence type="ECO:0000313" key="3">
    <source>
        <dbReference type="EMBL" id="RBO91822.1"/>
    </source>
</evidence>
<dbReference type="GO" id="GO:0019856">
    <property type="term" value="P:pyrimidine nucleobase biosynthetic process"/>
    <property type="evidence" value="ECO:0007669"/>
    <property type="project" value="TreeGrafter"/>
</dbReference>
<dbReference type="Proteomes" id="UP000252586">
    <property type="component" value="Unassembled WGS sequence"/>
</dbReference>
<dbReference type="Gene3D" id="3.40.50.2020">
    <property type="match status" value="1"/>
</dbReference>
<comment type="pathway">
    <text evidence="1">Pyrimidine metabolism; UMP biosynthesis via de novo pathway.</text>
</comment>
<comment type="caution">
    <text evidence="3">The sequence shown here is derived from an EMBL/GenBank/DDBJ whole genome shotgun (WGS) entry which is preliminary data.</text>
</comment>
<evidence type="ECO:0000256" key="1">
    <source>
        <dbReference type="ARBA" id="ARBA00004725"/>
    </source>
</evidence>
<accession>A0A366DP23</accession>
<keyword evidence="4" id="KW-1185">Reference proteome</keyword>
<dbReference type="GO" id="GO:0004588">
    <property type="term" value="F:orotate phosphoribosyltransferase activity"/>
    <property type="evidence" value="ECO:0007669"/>
    <property type="project" value="TreeGrafter"/>
</dbReference>
<evidence type="ECO:0000313" key="4">
    <source>
        <dbReference type="Proteomes" id="UP000252586"/>
    </source>
</evidence>
<dbReference type="EMBL" id="QNRE01000004">
    <property type="protein sequence ID" value="RBO91822.1"/>
    <property type="molecule type" value="Genomic_DNA"/>
</dbReference>
<reference evidence="3 4" key="1">
    <citation type="submission" date="2018-06" db="EMBL/GenBank/DDBJ databases">
        <title>Genomic Encyclopedia of Type Strains, Phase IV (KMG-IV): sequencing the most valuable type-strain genomes for metagenomic binning, comparative biology and taxonomic classification.</title>
        <authorList>
            <person name="Goeker M."/>
        </authorList>
    </citation>
    <scope>NUCLEOTIDE SEQUENCE [LARGE SCALE GENOMIC DNA]</scope>
    <source>
        <strain evidence="3 4">DSM 44599</strain>
    </source>
</reference>
<protein>
    <recommendedName>
        <fullName evidence="5">Phosphoribosyl transferase-like protein</fullName>
    </recommendedName>
</protein>
<name>A0A366DP23_9NOCA</name>
<dbReference type="STRING" id="1210090.GCA_001613185_03391"/>
<dbReference type="GO" id="GO:0006222">
    <property type="term" value="P:UMP biosynthetic process"/>
    <property type="evidence" value="ECO:0007669"/>
    <property type="project" value="TreeGrafter"/>
</dbReference>
<organism evidence="3 4">
    <name type="scientific">Nocardia puris</name>
    <dbReference type="NCBI Taxonomy" id="208602"/>
    <lineage>
        <taxon>Bacteria</taxon>
        <taxon>Bacillati</taxon>
        <taxon>Actinomycetota</taxon>
        <taxon>Actinomycetes</taxon>
        <taxon>Mycobacteriales</taxon>
        <taxon>Nocardiaceae</taxon>
        <taxon>Nocardia</taxon>
    </lineage>
</organism>
<keyword evidence="2" id="KW-0665">Pyrimidine biosynthesis</keyword>